<proteinExistence type="predicted"/>
<reference evidence="7 8" key="1">
    <citation type="journal article" date="2012" name="J. Bacteriol.">
        <title>Complete Genome Sequence of Burkholderia sp. Strain GG4, a Betaproteobacterium That Reduces 3-Oxo-N-Acylhomoserine Lactones and Produces Different N-Acylhomoserine Lactones.</title>
        <authorList>
            <person name="Hong K.W."/>
            <person name="Koh C.L."/>
            <person name="Sam C.K."/>
            <person name="Yin W.F."/>
            <person name="Chan K.G."/>
        </authorList>
    </citation>
    <scope>NUCLEOTIDE SEQUENCE [LARGE SCALE GENOMIC DNA]</scope>
    <source>
        <strain evidence="7 8">GG4</strain>
    </source>
</reference>
<dbReference type="Proteomes" id="UP000032866">
    <property type="component" value="Chromosome 2"/>
</dbReference>
<dbReference type="AlphaFoldDB" id="A0A9W3PBR6"/>
<gene>
    <name evidence="7" type="ORF">GEM_4425</name>
</gene>
<keyword evidence="2" id="KW-1003">Cell membrane</keyword>
<feature type="transmembrane region" description="Helical" evidence="6">
    <location>
        <begin position="115"/>
        <end position="133"/>
    </location>
</feature>
<keyword evidence="5 6" id="KW-0472">Membrane</keyword>
<feature type="transmembrane region" description="Helical" evidence="6">
    <location>
        <begin position="7"/>
        <end position="29"/>
    </location>
</feature>
<feature type="transmembrane region" description="Helical" evidence="6">
    <location>
        <begin position="356"/>
        <end position="376"/>
    </location>
</feature>
<keyword evidence="4 6" id="KW-1133">Transmembrane helix</keyword>
<evidence type="ECO:0000256" key="2">
    <source>
        <dbReference type="ARBA" id="ARBA00022475"/>
    </source>
</evidence>
<evidence type="ECO:0000256" key="5">
    <source>
        <dbReference type="ARBA" id="ARBA00023136"/>
    </source>
</evidence>
<feature type="transmembrane region" description="Helical" evidence="6">
    <location>
        <begin position="382"/>
        <end position="404"/>
    </location>
</feature>
<dbReference type="EMBL" id="CP003775">
    <property type="protein sequence ID" value="AFQ50815.1"/>
    <property type="molecule type" value="Genomic_DNA"/>
</dbReference>
<comment type="subcellular location">
    <subcellularLocation>
        <location evidence="1">Cell membrane</location>
        <topology evidence="1">Multi-pass membrane protein</topology>
    </subcellularLocation>
</comment>
<feature type="transmembrane region" description="Helical" evidence="6">
    <location>
        <begin position="80"/>
        <end position="103"/>
    </location>
</feature>
<feature type="transmembrane region" description="Helical" evidence="6">
    <location>
        <begin position="326"/>
        <end position="344"/>
    </location>
</feature>
<evidence type="ECO:0000256" key="6">
    <source>
        <dbReference type="SAM" id="Phobius"/>
    </source>
</evidence>
<dbReference type="Pfam" id="PF01943">
    <property type="entry name" value="Polysacc_synt"/>
    <property type="match status" value="1"/>
</dbReference>
<dbReference type="GO" id="GO:0005886">
    <property type="term" value="C:plasma membrane"/>
    <property type="evidence" value="ECO:0007669"/>
    <property type="project" value="UniProtKB-SubCell"/>
</dbReference>
<feature type="transmembrane region" description="Helical" evidence="6">
    <location>
        <begin position="41"/>
        <end position="59"/>
    </location>
</feature>
<keyword evidence="3 6" id="KW-0812">Transmembrane</keyword>
<evidence type="ECO:0000256" key="4">
    <source>
        <dbReference type="ARBA" id="ARBA00022989"/>
    </source>
</evidence>
<feature type="transmembrane region" description="Helical" evidence="6">
    <location>
        <begin position="145"/>
        <end position="166"/>
    </location>
</feature>
<protein>
    <submittedName>
        <fullName evidence="7">Polysaccharide biosynthesis protein</fullName>
    </submittedName>
</protein>
<organism evidence="7 8">
    <name type="scientific">Burkholderia cepacia GG4</name>
    <dbReference type="NCBI Taxonomy" id="1009846"/>
    <lineage>
        <taxon>Bacteria</taxon>
        <taxon>Pseudomonadati</taxon>
        <taxon>Pseudomonadota</taxon>
        <taxon>Betaproteobacteria</taxon>
        <taxon>Burkholderiales</taxon>
        <taxon>Burkholderiaceae</taxon>
        <taxon>Burkholderia</taxon>
        <taxon>Burkholderia cepacia complex</taxon>
    </lineage>
</organism>
<evidence type="ECO:0000313" key="8">
    <source>
        <dbReference type="Proteomes" id="UP000032866"/>
    </source>
</evidence>
<name>A0A9W3PBR6_BURCE</name>
<sequence>MSNLKKNFLLLLTLQISMYAVPLLIAPLLTHALGPEGYGQLAFSLAVIAYLTNCTSYSFDLTATPRIALARDNRTERSRIFWATLYAQIGIAVICFGVLVVLTLLVKRFGEDRDLLLIGFGMVAGVAFTPGWYFQGMEKLRALSVILFIGRILSLPAMFALVHSPADIDRAMIVNAAVPTLSAIALAVYLYFNREIDFVRVGVADIAESLKGGWQVFLASTSIAFYASTNTVLLGFVSGNVAAGYFAAGDKLIRAALSLLQPLKAATYPRISYLMRHARNDAFSFLRKLFVVQVAMVLGISLAIFFGAPLAVRILYGPSYEPTVQVLRWMAFIPFMAGMTDLFGVQTMLPLGMKSAFTRILMSSGILNIVLVPVLAKYFAELGAAAAVLVAEAAVAAALATVVYRAGVPLPGNPVARRG</sequence>
<feature type="transmembrane region" description="Helical" evidence="6">
    <location>
        <begin position="172"/>
        <end position="192"/>
    </location>
</feature>
<dbReference type="InterPro" id="IPR002797">
    <property type="entry name" value="Polysacc_synth"/>
</dbReference>
<dbReference type="PANTHER" id="PTHR30250">
    <property type="entry name" value="PST FAMILY PREDICTED COLANIC ACID TRANSPORTER"/>
    <property type="match status" value="1"/>
</dbReference>
<dbReference type="InterPro" id="IPR050833">
    <property type="entry name" value="Poly_Biosynth_Transport"/>
</dbReference>
<accession>A0A9W3PBR6</accession>
<dbReference type="KEGG" id="bct:GEM_4425"/>
<dbReference type="PANTHER" id="PTHR30250:SF11">
    <property type="entry name" value="O-ANTIGEN TRANSPORTER-RELATED"/>
    <property type="match status" value="1"/>
</dbReference>
<evidence type="ECO:0000256" key="3">
    <source>
        <dbReference type="ARBA" id="ARBA00022692"/>
    </source>
</evidence>
<dbReference type="RefSeq" id="WP_014899582.1">
    <property type="nucleotide sequence ID" value="NC_018514.1"/>
</dbReference>
<feature type="transmembrane region" description="Helical" evidence="6">
    <location>
        <begin position="285"/>
        <end position="306"/>
    </location>
</feature>
<evidence type="ECO:0000313" key="7">
    <source>
        <dbReference type="EMBL" id="AFQ50815.1"/>
    </source>
</evidence>
<evidence type="ECO:0000256" key="1">
    <source>
        <dbReference type="ARBA" id="ARBA00004651"/>
    </source>
</evidence>